<evidence type="ECO:0000259" key="2">
    <source>
        <dbReference type="Pfam" id="PF13472"/>
    </source>
</evidence>
<evidence type="ECO:0000313" key="3">
    <source>
        <dbReference type="EMBL" id="TWO33708.1"/>
    </source>
</evidence>
<evidence type="ECO:0000256" key="1">
    <source>
        <dbReference type="SAM" id="SignalP"/>
    </source>
</evidence>
<feature type="chain" id="PRO_5023048006" evidence="1">
    <location>
        <begin position="20"/>
        <end position="249"/>
    </location>
</feature>
<reference evidence="3 4" key="1">
    <citation type="submission" date="2019-03" db="EMBL/GenBank/DDBJ databases">
        <authorList>
            <person name="Zhong Y.L."/>
        </authorList>
    </citation>
    <scope>NUCLEOTIDE SEQUENCE [LARGE SCALE GENOMIC DNA]</scope>
    <source>
        <strain evidence="3 4">W255</strain>
    </source>
</reference>
<keyword evidence="3" id="KW-0378">Hydrolase</keyword>
<gene>
    <name evidence="3" type="ORF">E1J38_002735</name>
</gene>
<organism evidence="3 4">
    <name type="scientific">Seonamhaeicola sediminis</name>
    <dbReference type="NCBI Taxonomy" id="2528206"/>
    <lineage>
        <taxon>Bacteria</taxon>
        <taxon>Pseudomonadati</taxon>
        <taxon>Bacteroidota</taxon>
        <taxon>Flavobacteriia</taxon>
        <taxon>Flavobacteriales</taxon>
        <taxon>Flavobacteriaceae</taxon>
    </lineage>
</organism>
<dbReference type="InterPro" id="IPR036514">
    <property type="entry name" value="SGNH_hydro_sf"/>
</dbReference>
<proteinExistence type="predicted"/>
<comment type="caution">
    <text evidence="3">The sequence shown here is derived from an EMBL/GenBank/DDBJ whole genome shotgun (WGS) entry which is preliminary data.</text>
</comment>
<dbReference type="Pfam" id="PF13472">
    <property type="entry name" value="Lipase_GDSL_2"/>
    <property type="match status" value="1"/>
</dbReference>
<dbReference type="CDD" id="cd01832">
    <property type="entry name" value="SGNH_hydrolase_like_1"/>
    <property type="match status" value="1"/>
</dbReference>
<feature type="domain" description="SGNH hydrolase-type esterase" evidence="2">
    <location>
        <begin position="53"/>
        <end position="232"/>
    </location>
</feature>
<accession>A0A562YGN0</accession>
<dbReference type="Proteomes" id="UP000295814">
    <property type="component" value="Unassembled WGS sequence"/>
</dbReference>
<dbReference type="RefSeq" id="WP_133355968.1">
    <property type="nucleotide sequence ID" value="NZ_SMZJ02000002.1"/>
</dbReference>
<keyword evidence="1" id="KW-0732">Signal</keyword>
<protein>
    <submittedName>
        <fullName evidence="3">SGNH/GDSL hydrolase family protein</fullName>
    </submittedName>
</protein>
<dbReference type="Gene3D" id="3.40.50.1110">
    <property type="entry name" value="SGNH hydrolase"/>
    <property type="match status" value="1"/>
</dbReference>
<dbReference type="SUPFAM" id="SSF52266">
    <property type="entry name" value="SGNH hydrolase"/>
    <property type="match status" value="1"/>
</dbReference>
<keyword evidence="4" id="KW-1185">Reference proteome</keyword>
<reference evidence="3 4" key="2">
    <citation type="submission" date="2019-07" db="EMBL/GenBank/DDBJ databases">
        <title>Seonamhaeicola sp. W255 draft genome.</title>
        <authorList>
            <person name="Zhang X.-Y."/>
            <person name="Zhang R."/>
            <person name="Zhong Y.-L."/>
            <person name="Du Z.-J."/>
        </authorList>
    </citation>
    <scope>NUCLEOTIDE SEQUENCE [LARGE SCALE GENOMIC DNA]</scope>
    <source>
        <strain evidence="3 4">W255</strain>
    </source>
</reference>
<dbReference type="InterPro" id="IPR013830">
    <property type="entry name" value="SGNH_hydro"/>
</dbReference>
<name>A0A562YGN0_9FLAO</name>
<feature type="signal peptide" evidence="1">
    <location>
        <begin position="1"/>
        <end position="19"/>
    </location>
</feature>
<dbReference type="GO" id="GO:0016788">
    <property type="term" value="F:hydrolase activity, acting on ester bonds"/>
    <property type="evidence" value="ECO:0007669"/>
    <property type="project" value="UniProtKB-ARBA"/>
</dbReference>
<dbReference type="OrthoDB" id="158267at2"/>
<dbReference type="EMBL" id="SMZJ02000002">
    <property type="protein sequence ID" value="TWO33708.1"/>
    <property type="molecule type" value="Genomic_DNA"/>
</dbReference>
<evidence type="ECO:0000313" key="4">
    <source>
        <dbReference type="Proteomes" id="UP000295814"/>
    </source>
</evidence>
<sequence>MCKNLCLLIIALFWNFSCSKDINANDMGFLENLDTPQENNNTNNQSNFKLLSLGDSYTIGEGVCDTCSFPEQLKDKLKSEMGTDKTFDLKIVAQTGWPTNKLINAINDENLIKDYDLVTLLIGVNNQFQGLSFSIFEREFSQLVDKSIALAKGDKSNIIVISIPDYTFTPYGSNFASSVNVSAQIDTYNTFIQSYCNTNNIDFVNITDMSRTGLTNTSLVADDGLHLSALAYNRVANLLLPLALEKLKD</sequence>
<dbReference type="AlphaFoldDB" id="A0A562YGN0"/>